<feature type="compositionally biased region" description="Basic and acidic residues" evidence="6">
    <location>
        <begin position="177"/>
        <end position="195"/>
    </location>
</feature>
<evidence type="ECO:0000256" key="1">
    <source>
        <dbReference type="ARBA" id="ARBA00010467"/>
    </source>
</evidence>
<gene>
    <name evidence="8" type="ORF">SPHA_62234</name>
</gene>
<keyword evidence="5" id="KW-0010">Activator</keyword>
<dbReference type="OrthoDB" id="435460at2759"/>
<evidence type="ECO:0000313" key="9">
    <source>
        <dbReference type="Proteomes" id="UP000597762"/>
    </source>
</evidence>
<keyword evidence="5" id="KW-0804">Transcription</keyword>
<name>A0A812DU70_ACAPH</name>
<feature type="compositionally biased region" description="Basic and acidic residues" evidence="6">
    <location>
        <begin position="236"/>
        <end position="245"/>
    </location>
</feature>
<evidence type="ECO:0000256" key="3">
    <source>
        <dbReference type="ARBA" id="ARBA00022895"/>
    </source>
</evidence>
<dbReference type="GO" id="GO:0042162">
    <property type="term" value="F:telomeric DNA binding"/>
    <property type="evidence" value="ECO:0007669"/>
    <property type="project" value="TreeGrafter"/>
</dbReference>
<keyword evidence="3 5" id="KW-0779">Telomere</keyword>
<dbReference type="SUPFAM" id="SSF46689">
    <property type="entry name" value="Homeodomain-like"/>
    <property type="match status" value="1"/>
</dbReference>
<dbReference type="Proteomes" id="UP000597762">
    <property type="component" value="Unassembled WGS sequence"/>
</dbReference>
<feature type="region of interest" description="Disordered" evidence="6">
    <location>
        <begin position="25"/>
        <end position="66"/>
    </location>
</feature>
<accession>A0A812DU70</accession>
<protein>
    <recommendedName>
        <fullName evidence="5">Telomeric repeat-binding factor 2-interacting protein 1</fullName>
        <shortName evidence="5">TERF2-interacting telomeric protein 1</shortName>
    </recommendedName>
    <alternativeName>
        <fullName evidence="5">Repressor/activator protein 1 homolog</fullName>
    </alternativeName>
</protein>
<proteinExistence type="inferred from homology"/>
<dbReference type="InterPro" id="IPR039595">
    <property type="entry name" value="TE2IP/Rap1"/>
</dbReference>
<dbReference type="AlphaFoldDB" id="A0A812DU70"/>
<dbReference type="GO" id="GO:0070187">
    <property type="term" value="C:shelterin complex"/>
    <property type="evidence" value="ECO:0007669"/>
    <property type="project" value="TreeGrafter"/>
</dbReference>
<keyword evidence="5" id="KW-0805">Transcription regulation</keyword>
<dbReference type="InterPro" id="IPR009057">
    <property type="entry name" value="Homeodomain-like_sf"/>
</dbReference>
<keyword evidence="4 5" id="KW-0539">Nucleus</keyword>
<evidence type="ECO:0000256" key="6">
    <source>
        <dbReference type="SAM" id="MobiDB-lite"/>
    </source>
</evidence>
<dbReference type="GO" id="GO:0031848">
    <property type="term" value="P:protection from non-homologous end joining at telomere"/>
    <property type="evidence" value="ECO:0007669"/>
    <property type="project" value="TreeGrafter"/>
</dbReference>
<evidence type="ECO:0000256" key="5">
    <source>
        <dbReference type="RuleBase" id="RU367107"/>
    </source>
</evidence>
<feature type="compositionally biased region" description="Low complexity" evidence="6">
    <location>
        <begin position="304"/>
        <end position="319"/>
    </location>
</feature>
<dbReference type="PANTHER" id="PTHR16466:SF6">
    <property type="entry name" value="TELOMERIC REPEAT-BINDING FACTOR 2-INTERACTING PROTEIN 1"/>
    <property type="match status" value="1"/>
</dbReference>
<evidence type="ECO:0000313" key="8">
    <source>
        <dbReference type="EMBL" id="CAE1310712.1"/>
    </source>
</evidence>
<feature type="domain" description="TERF2-interacting telomeric protein 1 Myb" evidence="7">
    <location>
        <begin position="65"/>
        <end position="121"/>
    </location>
</feature>
<feature type="region of interest" description="Disordered" evidence="6">
    <location>
        <begin position="165"/>
        <end position="336"/>
    </location>
</feature>
<comment type="subunit">
    <text evidence="5">Homodimer.</text>
</comment>
<evidence type="ECO:0000259" key="7">
    <source>
        <dbReference type="Pfam" id="PF08914"/>
    </source>
</evidence>
<evidence type="ECO:0000256" key="2">
    <source>
        <dbReference type="ARBA" id="ARBA00022454"/>
    </source>
</evidence>
<dbReference type="Pfam" id="PF08914">
    <property type="entry name" value="Myb_Rap1"/>
    <property type="match status" value="1"/>
</dbReference>
<dbReference type="EMBL" id="CAHIKZ030004433">
    <property type="protein sequence ID" value="CAE1310712.1"/>
    <property type="molecule type" value="Genomic_DNA"/>
</dbReference>
<dbReference type="GO" id="GO:0006355">
    <property type="term" value="P:regulation of DNA-templated transcription"/>
    <property type="evidence" value="ECO:0007669"/>
    <property type="project" value="UniProtKB-UniRule"/>
</dbReference>
<feature type="compositionally biased region" description="Basic residues" evidence="6">
    <location>
        <begin position="56"/>
        <end position="65"/>
    </location>
</feature>
<comment type="caution">
    <text evidence="8">The sequence shown here is derived from an EMBL/GenBank/DDBJ whole genome shotgun (WGS) entry which is preliminary data.</text>
</comment>
<comment type="function">
    <text evidence="5">Acts both as a regulator of telomere function and as a transcription regulator. Involved in the regulation of telomere length and protection as a component of the shelterin complex (telosome). Does not bind DNA directly: recruited to telomeric double-stranded 5'-TTAGGG-3' repeats via its interaction with terf2. Independently of its function in telomeres, also acts as a transcription regulator: recruited to extratelomeric 5'-TTAGGG-3' sites via its association with terf2 or other factors, and regulates gene expression.</text>
</comment>
<organism evidence="8 9">
    <name type="scientific">Acanthosepion pharaonis</name>
    <name type="common">Pharaoh cuttlefish</name>
    <name type="synonym">Sepia pharaonis</name>
    <dbReference type="NCBI Taxonomy" id="158019"/>
    <lineage>
        <taxon>Eukaryota</taxon>
        <taxon>Metazoa</taxon>
        <taxon>Spiralia</taxon>
        <taxon>Lophotrochozoa</taxon>
        <taxon>Mollusca</taxon>
        <taxon>Cephalopoda</taxon>
        <taxon>Coleoidea</taxon>
        <taxon>Decapodiformes</taxon>
        <taxon>Sepiida</taxon>
        <taxon>Sepiina</taxon>
        <taxon>Sepiidae</taxon>
        <taxon>Acanthosepion</taxon>
    </lineage>
</organism>
<feature type="compositionally biased region" description="Basic residues" evidence="6">
    <location>
        <begin position="292"/>
        <end position="303"/>
    </location>
</feature>
<keyword evidence="9" id="KW-1185">Reference proteome</keyword>
<dbReference type="GO" id="GO:0010833">
    <property type="term" value="P:telomere maintenance via telomere lengthening"/>
    <property type="evidence" value="ECO:0007669"/>
    <property type="project" value="UniProtKB-UniRule"/>
</dbReference>
<comment type="similarity">
    <text evidence="1 5">Belongs to the RAP1 family.</text>
</comment>
<evidence type="ECO:0000256" key="4">
    <source>
        <dbReference type="ARBA" id="ARBA00023242"/>
    </source>
</evidence>
<feature type="compositionally biased region" description="Low complexity" evidence="6">
    <location>
        <begin position="253"/>
        <end position="265"/>
    </location>
</feature>
<reference evidence="8" key="1">
    <citation type="submission" date="2021-01" db="EMBL/GenBank/DDBJ databases">
        <authorList>
            <person name="Li R."/>
            <person name="Bekaert M."/>
        </authorList>
    </citation>
    <scope>NUCLEOTIDE SEQUENCE</scope>
    <source>
        <strain evidence="8">Farmed</strain>
    </source>
</reference>
<comment type="subcellular location">
    <subcellularLocation>
        <location evidence="5">Nucleus</location>
    </subcellularLocation>
    <subcellularLocation>
        <location evidence="5">Chromosome</location>
        <location evidence="5">Telomere</location>
    </subcellularLocation>
</comment>
<dbReference type="Gene3D" id="1.10.10.60">
    <property type="entry name" value="Homeodomain-like"/>
    <property type="match status" value="1"/>
</dbReference>
<sequence length="530" mass="60227">MFGRLRVFVDAFSVGMLPKRRFKLRSSSKDDDDDNVSDISDISSPELPELQPAKSNKPKKKRNKFTHSQDKEMLKYIMNECRYNEIKGLALWKDMEILQITSHSKQSMKCRFLKSVIPNLHQYDIPKHWVEKLNCLFPGRLNKNPDKENAKTDFTPCSMFDKWRKQSPRLRSSPRIQRNDEKKTAKEKNVTKEAATHANEADNSESTLPYMDSPVSRRKRNSYRQSLRFSSSSESESDKEAERNVSGDNDIGSAVSPAPSPSKSAQETSRRDSSSEQSELSDYDQYLMGIAQKRKTSSKKSSRSGKSSSQSEKASTASEENVSHSEEEMDQDESVSILEDRRSRLQHRRHIKKVEKSFGGCSTTPTSSHKNLNPAKFVTDSVPEEGPNENTEVVSPAKAQEKLSKYEAIISDIAQLYDLTKREVLSTIFSFNGDVEKSIAYIRFGPELSQLKPWSKEEDQIISSTDEKSIKNVARIRGNKLIAMRLQYNKKGPKTIGMANGILFLLPFLQSLNFSTCFTANVGKWLIMIP</sequence>
<dbReference type="InterPro" id="IPR015010">
    <property type="entry name" value="TERF2IP_Myb"/>
</dbReference>
<keyword evidence="2 5" id="KW-0158">Chromosome</keyword>
<dbReference type="PANTHER" id="PTHR16466">
    <property type="entry name" value="TELOMERE REPEAT-BINDING FACTOR 2-INTERACTING PROTEIN 1"/>
    <property type="match status" value="1"/>
</dbReference>